<keyword evidence="3" id="KW-1185">Reference proteome</keyword>
<evidence type="ECO:0000313" key="3">
    <source>
        <dbReference type="Proteomes" id="UP000191518"/>
    </source>
</evidence>
<protein>
    <submittedName>
        <fullName evidence="2">Uncharacterized protein</fullName>
    </submittedName>
</protein>
<proteinExistence type="predicted"/>
<gene>
    <name evidence="2" type="ORF">PENVUL_c037G09035</name>
</gene>
<organism evidence="2 3">
    <name type="scientific">Penicillium vulpinum</name>
    <dbReference type="NCBI Taxonomy" id="29845"/>
    <lineage>
        <taxon>Eukaryota</taxon>
        <taxon>Fungi</taxon>
        <taxon>Dikarya</taxon>
        <taxon>Ascomycota</taxon>
        <taxon>Pezizomycotina</taxon>
        <taxon>Eurotiomycetes</taxon>
        <taxon>Eurotiomycetidae</taxon>
        <taxon>Eurotiales</taxon>
        <taxon>Aspergillaceae</taxon>
        <taxon>Penicillium</taxon>
    </lineage>
</organism>
<reference evidence="3" key="1">
    <citation type="journal article" date="2017" name="Nat. Microbiol.">
        <title>Global analysis of biosynthetic gene clusters reveals vast potential of secondary metabolite production in Penicillium species.</title>
        <authorList>
            <person name="Nielsen J.C."/>
            <person name="Grijseels S."/>
            <person name="Prigent S."/>
            <person name="Ji B."/>
            <person name="Dainat J."/>
            <person name="Nielsen K.F."/>
            <person name="Frisvad J.C."/>
            <person name="Workman M."/>
            <person name="Nielsen J."/>
        </authorList>
    </citation>
    <scope>NUCLEOTIDE SEQUENCE [LARGE SCALE GENOMIC DNA]</scope>
    <source>
        <strain evidence="3">IBT 29486</strain>
    </source>
</reference>
<accession>A0A1V6RM51</accession>
<dbReference type="STRING" id="29845.A0A1V6RM51"/>
<evidence type="ECO:0000256" key="1">
    <source>
        <dbReference type="SAM" id="MobiDB-lite"/>
    </source>
</evidence>
<feature type="region of interest" description="Disordered" evidence="1">
    <location>
        <begin position="412"/>
        <end position="432"/>
    </location>
</feature>
<dbReference type="Proteomes" id="UP000191518">
    <property type="component" value="Unassembled WGS sequence"/>
</dbReference>
<dbReference type="EMBL" id="MDYP01000037">
    <property type="protein sequence ID" value="OQE02912.1"/>
    <property type="molecule type" value="Genomic_DNA"/>
</dbReference>
<dbReference type="AlphaFoldDB" id="A0A1V6RM51"/>
<name>A0A1V6RM51_9EURO</name>
<feature type="non-terminal residue" evidence="2">
    <location>
        <position position="432"/>
    </location>
</feature>
<comment type="caution">
    <text evidence="2">The sequence shown here is derived from an EMBL/GenBank/DDBJ whole genome shotgun (WGS) entry which is preliminary data.</text>
</comment>
<sequence length="432" mass="48713">MAILLAQPSGMLIAQTVLRRAAGNKNCGSKLMAILLDQPGSDKHSNTESHKMDSVFNTKVLDAIFEGKSERRRAEIMEKLFDCKFGDVLITEERMNSSNSQSVVAVLFHGLSRLLVSEDFLCPIAKCLNIIRRLSYPQRAEATAEDVLILAAINEFGANTPIIVALEDNEATLQVQEDLITIVDKGSQRGDYMHKPLVADLGTNFAFPDDAPLFAIKGGDRGYKLWGMLVKFRAFSARMKRFLDIDGGVSGALSEDIWSHLNLEQRQDIFECLIEYQISVTFTENLIRDLNSLHFRKYGRIQKLSRYAHHITEGAFIERFRDPRASEILPLITRKTIKLPFTENLIKAAAEVKHGDSLIIFFIRTRGSELKVTESVVIQISRLLKASVMETLLQKCSDVPITHAVFEAAKENTQEPREMEKVLKERRQTAML</sequence>
<evidence type="ECO:0000313" key="2">
    <source>
        <dbReference type="EMBL" id="OQE02912.1"/>
    </source>
</evidence>